<reference evidence="1 2" key="1">
    <citation type="submission" date="2020-08" db="EMBL/GenBank/DDBJ databases">
        <title>Genomic Encyclopedia of Type Strains, Phase IV (KMG-IV): sequencing the most valuable type-strain genomes for metagenomic binning, comparative biology and taxonomic classification.</title>
        <authorList>
            <person name="Goeker M."/>
        </authorList>
    </citation>
    <scope>NUCLEOTIDE SEQUENCE [LARGE SCALE GENOMIC DNA]</scope>
    <source>
        <strain evidence="1 2">DSM 14590</strain>
    </source>
</reference>
<dbReference type="RefSeq" id="WP_062755541.1">
    <property type="nucleotide sequence ID" value="NZ_BDAQ01000011.1"/>
</dbReference>
<evidence type="ECO:0000313" key="1">
    <source>
        <dbReference type="EMBL" id="MBB3868679.1"/>
    </source>
</evidence>
<evidence type="ECO:0000313" key="2">
    <source>
        <dbReference type="Proteomes" id="UP000613002"/>
    </source>
</evidence>
<organism evidence="1 2">
    <name type="scientific">Parageobacillus toebii NBRC 107807</name>
    <dbReference type="NCBI Taxonomy" id="1223503"/>
    <lineage>
        <taxon>Bacteria</taxon>
        <taxon>Bacillati</taxon>
        <taxon>Bacillota</taxon>
        <taxon>Bacilli</taxon>
        <taxon>Bacillales</taxon>
        <taxon>Anoxybacillaceae</taxon>
        <taxon>Parageobacillus</taxon>
    </lineage>
</organism>
<protein>
    <submittedName>
        <fullName evidence="1">Uncharacterized protein</fullName>
    </submittedName>
</protein>
<accession>A0A6G9J007</accession>
<dbReference type="AlphaFoldDB" id="A0A6G9J007"/>
<comment type="caution">
    <text evidence="1">The sequence shown here is derived from an EMBL/GenBank/DDBJ whole genome shotgun (WGS) entry which is preliminary data.</text>
</comment>
<sequence length="61" mass="7417">MANFGLEDYEVFFELLREDVQDQIRWLKSRRDPKYRLYNAGQIRALEYVLDIISFDSRRTG</sequence>
<keyword evidence="2" id="KW-1185">Reference proteome</keyword>
<name>A0A6G9J007_9BACL</name>
<proteinExistence type="predicted"/>
<dbReference type="EMBL" id="JACICZ010000004">
    <property type="protein sequence ID" value="MBB3868679.1"/>
    <property type="molecule type" value="Genomic_DNA"/>
</dbReference>
<dbReference type="Proteomes" id="UP000613002">
    <property type="component" value="Unassembled WGS sequence"/>
</dbReference>
<gene>
    <name evidence="1" type="ORF">HNR78_001562</name>
</gene>